<evidence type="ECO:0000313" key="2">
    <source>
        <dbReference type="Proteomes" id="UP000249915"/>
    </source>
</evidence>
<dbReference type="RefSeq" id="WP_245992749.1">
    <property type="nucleotide sequence ID" value="NZ_MASW01000005.1"/>
</dbReference>
<sequence length="157" mass="15600">MTLTRSAARSAATGTCAAGLLTAVAGTFLPWLRSGAAERNSYQAVGIAEQLVLRDDALAGALLRAWLTVPLLAVACVGLLVLGWRRTGAALAAVLALLVGTVGVVVLVQGPGASEVVGVTPTGPAVTSAGMTIALLGALTVLGTARRDDQDTGRAGV</sequence>
<protein>
    <submittedName>
        <fullName evidence="1">Uncharacterized protein</fullName>
    </submittedName>
</protein>
<comment type="caution">
    <text evidence="1">The sequence shown here is derived from an EMBL/GenBank/DDBJ whole genome shotgun (WGS) entry which is preliminary data.</text>
</comment>
<keyword evidence="2" id="KW-1185">Reference proteome</keyword>
<name>A0A2V4AP90_9PSEU</name>
<proteinExistence type="predicted"/>
<evidence type="ECO:0000313" key="1">
    <source>
        <dbReference type="EMBL" id="PXY22397.1"/>
    </source>
</evidence>
<organism evidence="1 2">
    <name type="scientific">Prauserella muralis</name>
    <dbReference type="NCBI Taxonomy" id="588067"/>
    <lineage>
        <taxon>Bacteria</taxon>
        <taxon>Bacillati</taxon>
        <taxon>Actinomycetota</taxon>
        <taxon>Actinomycetes</taxon>
        <taxon>Pseudonocardiales</taxon>
        <taxon>Pseudonocardiaceae</taxon>
        <taxon>Prauserella</taxon>
    </lineage>
</organism>
<reference evidence="1 2" key="1">
    <citation type="submission" date="2016-07" db="EMBL/GenBank/DDBJ databases">
        <title>Draft genome sequence of Prauserella muralis DSM 45305, isolated from a mould-covered wall in an indoor environment.</title>
        <authorList>
            <person name="Ruckert C."/>
            <person name="Albersmeier A."/>
            <person name="Jiang C.-L."/>
            <person name="Jiang Y."/>
            <person name="Kalinowski J."/>
            <person name="Schneider O."/>
            <person name="Winkler A."/>
            <person name="Zotchev S.B."/>
        </authorList>
    </citation>
    <scope>NUCLEOTIDE SEQUENCE [LARGE SCALE GENOMIC DNA]</scope>
    <source>
        <strain evidence="1 2">DSM 45305</strain>
    </source>
</reference>
<dbReference type="AlphaFoldDB" id="A0A2V4AP90"/>
<gene>
    <name evidence="1" type="ORF">BAY60_21275</name>
</gene>
<dbReference type="Proteomes" id="UP000249915">
    <property type="component" value="Unassembled WGS sequence"/>
</dbReference>
<accession>A0A2V4AP90</accession>
<dbReference type="EMBL" id="MASW01000005">
    <property type="protein sequence ID" value="PXY22397.1"/>
    <property type="molecule type" value="Genomic_DNA"/>
</dbReference>